<organism evidence="2 3">
    <name type="scientific">Azospirillum picis</name>
    <dbReference type="NCBI Taxonomy" id="488438"/>
    <lineage>
        <taxon>Bacteria</taxon>
        <taxon>Pseudomonadati</taxon>
        <taxon>Pseudomonadota</taxon>
        <taxon>Alphaproteobacteria</taxon>
        <taxon>Rhodospirillales</taxon>
        <taxon>Azospirillaceae</taxon>
        <taxon>Azospirillum</taxon>
    </lineage>
</organism>
<feature type="non-terminal residue" evidence="2">
    <location>
        <position position="1"/>
    </location>
</feature>
<name>A0ABU0MUM0_9PROT</name>
<proteinExistence type="predicted"/>
<evidence type="ECO:0000256" key="1">
    <source>
        <dbReference type="SAM" id="Coils"/>
    </source>
</evidence>
<protein>
    <submittedName>
        <fullName evidence="2">Uncharacterized protein</fullName>
    </submittedName>
</protein>
<comment type="caution">
    <text evidence="2">The sequence shown here is derived from an EMBL/GenBank/DDBJ whole genome shotgun (WGS) entry which is preliminary data.</text>
</comment>
<gene>
    <name evidence="2" type="ORF">QO018_006089</name>
</gene>
<accession>A0ABU0MUM0</accession>
<keyword evidence="1" id="KW-0175">Coiled coil</keyword>
<keyword evidence="3" id="KW-1185">Reference proteome</keyword>
<dbReference type="Proteomes" id="UP001244552">
    <property type="component" value="Unassembled WGS sequence"/>
</dbReference>
<dbReference type="EMBL" id="JAUSVU010000039">
    <property type="protein sequence ID" value="MDQ0537189.1"/>
    <property type="molecule type" value="Genomic_DNA"/>
</dbReference>
<sequence>TSVEIAEAQYAAQTEATVEAVKRWNLSITEAEVRADAAAKAEQRRTAALQSYQEQLNSAKGMDWLNSLTTIADSEETVRRNLAAVGVADAAAKATELITEQAKSVLRGLDSDELKTAAGLLTGSFGELARSMQATQEAADKTKEEQTARIEALKTEADALRTAAQRAREVSQALTERRSQSLISGPGVDAGTGLTEAEAQWADLLTRYNGATGAEQADLAQKIGELGQTLMELSARANGGNDAYYAERAQILAVWQRVAAEQATAADTGDRQYQEMVKQTEILTQIRDGKAGASVPASNAGPGEYRGEAGHQYKWVQHPDGNWSIETYETGGVIGNGVYGRDSVLAYYANGRPVKLAGGEGVLTAAATAGLGGADGIRALNRGLRPSVWGEGRMATSTTADDGGGVARIVDAIGSGHRALADRFEEMIDVMQNVWTALQQGNRQQARAAAYGRFEAVIKR</sequence>
<reference evidence="2 3" key="1">
    <citation type="submission" date="2023-07" db="EMBL/GenBank/DDBJ databases">
        <title>Genomic Encyclopedia of Type Strains, Phase IV (KMG-IV): sequencing the most valuable type-strain genomes for metagenomic binning, comparative biology and taxonomic classification.</title>
        <authorList>
            <person name="Goeker M."/>
        </authorList>
    </citation>
    <scope>NUCLEOTIDE SEQUENCE [LARGE SCALE GENOMIC DNA]</scope>
    <source>
        <strain evidence="2 3">DSM 19922</strain>
    </source>
</reference>
<feature type="coiled-coil region" evidence="1">
    <location>
        <begin position="136"/>
        <end position="177"/>
    </location>
</feature>
<evidence type="ECO:0000313" key="3">
    <source>
        <dbReference type="Proteomes" id="UP001244552"/>
    </source>
</evidence>
<evidence type="ECO:0000313" key="2">
    <source>
        <dbReference type="EMBL" id="MDQ0537189.1"/>
    </source>
</evidence>
<dbReference type="RefSeq" id="WP_307354603.1">
    <property type="nucleotide sequence ID" value="NZ_JAUSVU010000039.1"/>
</dbReference>